<dbReference type="AlphaFoldDB" id="A0A3B0U8I1"/>
<evidence type="ECO:0000313" key="2">
    <source>
        <dbReference type="EMBL" id="VAW26688.1"/>
    </source>
</evidence>
<sequence>MEALIIEATDDTPKVVLDPSNNDFEFSGKSLPEDVTTFYGPVMDWLDEYASSPNDKTVVKFNLVYFNTASSKLILDILFKLEEIFDEGNDISIEWHYQEEDEDMEEAGEEYGDLVEMPLELKSYE</sequence>
<reference evidence="2" key="1">
    <citation type="submission" date="2018-06" db="EMBL/GenBank/DDBJ databases">
        <authorList>
            <person name="Zhirakovskaya E."/>
        </authorList>
    </citation>
    <scope>NUCLEOTIDE SEQUENCE</scope>
</reference>
<organism evidence="2">
    <name type="scientific">hydrothermal vent metagenome</name>
    <dbReference type="NCBI Taxonomy" id="652676"/>
    <lineage>
        <taxon>unclassified sequences</taxon>
        <taxon>metagenomes</taxon>
        <taxon>ecological metagenomes</taxon>
    </lineage>
</organism>
<accession>A0A3B0U8I1</accession>
<gene>
    <name evidence="2" type="ORF">MNBD_BACTEROID06-1657</name>
</gene>
<evidence type="ECO:0000259" key="1">
    <source>
        <dbReference type="Pfam" id="PF09345"/>
    </source>
</evidence>
<dbReference type="InterPro" id="IPR018530">
    <property type="entry name" value="SiaC"/>
</dbReference>
<dbReference type="Pfam" id="PF09345">
    <property type="entry name" value="SiaC"/>
    <property type="match status" value="1"/>
</dbReference>
<dbReference type="EMBL" id="UOES01000128">
    <property type="protein sequence ID" value="VAW26688.1"/>
    <property type="molecule type" value="Genomic_DNA"/>
</dbReference>
<feature type="domain" description="SiaC family regulatory phosphoprotein" evidence="1">
    <location>
        <begin position="6"/>
        <end position="123"/>
    </location>
</feature>
<protein>
    <recommendedName>
        <fullName evidence="1">SiaC family regulatory phosphoprotein domain-containing protein</fullName>
    </recommendedName>
</protein>
<name>A0A3B0U8I1_9ZZZZ</name>
<proteinExistence type="predicted"/>